<dbReference type="InterPro" id="IPR013022">
    <property type="entry name" value="Xyl_isomerase-like_TIM-brl"/>
</dbReference>
<dbReference type="PANTHER" id="PTHR12110:SF21">
    <property type="entry name" value="XYLOSE ISOMERASE-LIKE TIM BARREL DOMAIN-CONTAINING PROTEIN"/>
    <property type="match status" value="1"/>
</dbReference>
<reference evidence="2" key="1">
    <citation type="submission" date="2020-10" db="EMBL/GenBank/DDBJ databases">
        <authorList>
            <person name="Gilroy R."/>
        </authorList>
    </citation>
    <scope>NUCLEOTIDE SEQUENCE</scope>
    <source>
        <strain evidence="2">23406</strain>
    </source>
</reference>
<name>A0A9D1NDD5_9FIRM</name>
<accession>A0A9D1NDD5</accession>
<proteinExistence type="predicted"/>
<reference evidence="2" key="2">
    <citation type="journal article" date="2021" name="PeerJ">
        <title>Extensive microbial diversity within the chicken gut microbiome revealed by metagenomics and culture.</title>
        <authorList>
            <person name="Gilroy R."/>
            <person name="Ravi A."/>
            <person name="Getino M."/>
            <person name="Pursley I."/>
            <person name="Horton D.L."/>
            <person name="Alikhan N.F."/>
            <person name="Baker D."/>
            <person name="Gharbi K."/>
            <person name="Hall N."/>
            <person name="Watson M."/>
            <person name="Adriaenssens E.M."/>
            <person name="Foster-Nyarko E."/>
            <person name="Jarju S."/>
            <person name="Secka A."/>
            <person name="Antonio M."/>
            <person name="Oren A."/>
            <person name="Chaudhuri R.R."/>
            <person name="La Ragione R."/>
            <person name="Hildebrand F."/>
            <person name="Pallen M.J."/>
        </authorList>
    </citation>
    <scope>NUCLEOTIDE SEQUENCE</scope>
    <source>
        <strain evidence="2">23406</strain>
    </source>
</reference>
<dbReference type="Pfam" id="PF01261">
    <property type="entry name" value="AP_endonuc_2"/>
    <property type="match status" value="1"/>
</dbReference>
<evidence type="ECO:0000313" key="3">
    <source>
        <dbReference type="Proteomes" id="UP000886891"/>
    </source>
</evidence>
<dbReference type="InterPro" id="IPR036237">
    <property type="entry name" value="Xyl_isomerase-like_sf"/>
</dbReference>
<dbReference type="Gene3D" id="3.20.20.150">
    <property type="entry name" value="Divalent-metal-dependent TIM barrel enzymes"/>
    <property type="match status" value="1"/>
</dbReference>
<dbReference type="GO" id="GO:0016853">
    <property type="term" value="F:isomerase activity"/>
    <property type="evidence" value="ECO:0007669"/>
    <property type="project" value="UniProtKB-KW"/>
</dbReference>
<dbReference type="PANTHER" id="PTHR12110">
    <property type="entry name" value="HYDROXYPYRUVATE ISOMERASE"/>
    <property type="match status" value="1"/>
</dbReference>
<evidence type="ECO:0000259" key="1">
    <source>
        <dbReference type="Pfam" id="PF01261"/>
    </source>
</evidence>
<gene>
    <name evidence="2" type="ORF">IAB14_06870</name>
</gene>
<protein>
    <submittedName>
        <fullName evidence="2">Sugar phosphate isomerase/epimerase</fullName>
    </submittedName>
</protein>
<dbReference type="Proteomes" id="UP000886891">
    <property type="component" value="Unassembled WGS sequence"/>
</dbReference>
<comment type="caution">
    <text evidence="2">The sequence shown here is derived from an EMBL/GenBank/DDBJ whole genome shotgun (WGS) entry which is preliminary data.</text>
</comment>
<feature type="domain" description="Xylose isomerase-like TIM barrel" evidence="1">
    <location>
        <begin position="20"/>
        <end position="233"/>
    </location>
</feature>
<dbReference type="SUPFAM" id="SSF51658">
    <property type="entry name" value="Xylose isomerase-like"/>
    <property type="match status" value="1"/>
</dbReference>
<organism evidence="2 3">
    <name type="scientific">Candidatus Stercoripulliclostridium merdipullorum</name>
    <dbReference type="NCBI Taxonomy" id="2840952"/>
    <lineage>
        <taxon>Bacteria</taxon>
        <taxon>Bacillati</taxon>
        <taxon>Bacillota</taxon>
        <taxon>Clostridia</taxon>
        <taxon>Eubacteriales</taxon>
        <taxon>Candidatus Stercoripulliclostridium</taxon>
    </lineage>
</organism>
<dbReference type="InterPro" id="IPR050312">
    <property type="entry name" value="IolE/XylAMocC-like"/>
</dbReference>
<evidence type="ECO:0000313" key="2">
    <source>
        <dbReference type="EMBL" id="HIV00816.1"/>
    </source>
</evidence>
<sequence length="262" mass="30224">MQKHIVLDYGFDTPWRRRIENIRRAGFDGVMLLFESRPDFYDGAEGVCKSGLSVESLHLPFRAVANNIWRGEEAAEQALSVLRRGIRFASQMKIPYANLHLSSTFFPPPKNETGLKRLVLLTDYAERLGVTLCIENLKRTDYFRFGVDHLDERVKICFDAGHAQIYCKRMRSFPLKRYAARIVCCHLHDNNRLVDQHRLLFDGTIDANFLARALSQCPSLRTLTLESFCKNPKRHDESKYLSRGYSALVRLESLIGESTYES</sequence>
<dbReference type="EMBL" id="DVOH01000057">
    <property type="protein sequence ID" value="HIV00816.1"/>
    <property type="molecule type" value="Genomic_DNA"/>
</dbReference>
<dbReference type="AlphaFoldDB" id="A0A9D1NDD5"/>
<keyword evidence="2" id="KW-0413">Isomerase</keyword>